<feature type="region of interest" description="Disordered" evidence="1">
    <location>
        <begin position="182"/>
        <end position="224"/>
    </location>
</feature>
<accession>A0A433YF93</accession>
<dbReference type="AlphaFoldDB" id="A0A433YF93"/>
<feature type="compositionally biased region" description="Polar residues" evidence="1">
    <location>
        <begin position="215"/>
        <end position="224"/>
    </location>
</feature>
<comment type="caution">
    <text evidence="2">The sequence shown here is derived from an EMBL/GenBank/DDBJ whole genome shotgun (WGS) entry which is preliminary data.</text>
</comment>
<sequence>MRFVGIDPATETGVVALDEDGDPELETSIIGKGEKKPGGITLEQRISLENQLFRLLMPDDEVLKEGIANGSQMLITTAQIHGGLEGMIARKNLTFDKVQPLAVKKYVGVTGYKIIDGKKVRLEGEKEKKAAMAAGALKHFEYSHPNNNVVDAYIIAKICEAVYRVRRGKQLSDYPKYQQEVIDSIINPPPPKKKKKKTEKTNKRPGKPVARESHTQNTEQACLF</sequence>
<dbReference type="OrthoDB" id="2850721at2"/>
<dbReference type="EMBL" id="RZNY01000001">
    <property type="protein sequence ID" value="RUT48554.1"/>
    <property type="molecule type" value="Genomic_DNA"/>
</dbReference>
<dbReference type="Gene3D" id="3.30.420.10">
    <property type="entry name" value="Ribonuclease H-like superfamily/Ribonuclease H"/>
    <property type="match status" value="1"/>
</dbReference>
<keyword evidence="3" id="KW-1185">Reference proteome</keyword>
<gene>
    <name evidence="2" type="ORF">EJP82_01015</name>
</gene>
<reference evidence="2 3" key="1">
    <citation type="submission" date="2018-12" db="EMBL/GenBank/DDBJ databases">
        <authorList>
            <person name="Sun L."/>
            <person name="Chen Z."/>
        </authorList>
    </citation>
    <scope>NUCLEOTIDE SEQUENCE [LARGE SCALE GENOMIC DNA]</scope>
    <source>
        <strain evidence="2 3">DSM 15890</strain>
    </source>
</reference>
<dbReference type="Proteomes" id="UP000279446">
    <property type="component" value="Unassembled WGS sequence"/>
</dbReference>
<evidence type="ECO:0000313" key="3">
    <source>
        <dbReference type="Proteomes" id="UP000279446"/>
    </source>
</evidence>
<dbReference type="InterPro" id="IPR036397">
    <property type="entry name" value="RNaseH_sf"/>
</dbReference>
<dbReference type="RefSeq" id="WP_127190148.1">
    <property type="nucleotide sequence ID" value="NZ_RZNY01000001.1"/>
</dbReference>
<evidence type="ECO:0000256" key="1">
    <source>
        <dbReference type="SAM" id="MobiDB-lite"/>
    </source>
</evidence>
<proteinExistence type="predicted"/>
<organism evidence="2 3">
    <name type="scientific">Paenibacillus anaericanus</name>
    <dbReference type="NCBI Taxonomy" id="170367"/>
    <lineage>
        <taxon>Bacteria</taxon>
        <taxon>Bacillati</taxon>
        <taxon>Bacillota</taxon>
        <taxon>Bacilli</taxon>
        <taxon>Bacillales</taxon>
        <taxon>Paenibacillaceae</taxon>
        <taxon>Paenibacillus</taxon>
    </lineage>
</organism>
<feature type="compositionally biased region" description="Basic residues" evidence="1">
    <location>
        <begin position="191"/>
        <end position="206"/>
    </location>
</feature>
<evidence type="ECO:0000313" key="2">
    <source>
        <dbReference type="EMBL" id="RUT48554.1"/>
    </source>
</evidence>
<protein>
    <submittedName>
        <fullName evidence="2">Uncharacterized protein</fullName>
    </submittedName>
</protein>
<name>A0A433YF93_9BACL</name>
<dbReference type="GO" id="GO:0003676">
    <property type="term" value="F:nucleic acid binding"/>
    <property type="evidence" value="ECO:0007669"/>
    <property type="project" value="InterPro"/>
</dbReference>